<dbReference type="EMBL" id="CM046392">
    <property type="protein sequence ID" value="KAI8556879.1"/>
    <property type="molecule type" value="Genomic_DNA"/>
</dbReference>
<reference evidence="1" key="1">
    <citation type="submission" date="2022-02" db="EMBL/GenBank/DDBJ databases">
        <title>Plant Genome Project.</title>
        <authorList>
            <person name="Zhang R.-G."/>
        </authorList>
    </citation>
    <scope>NUCLEOTIDE SEQUENCE</scope>
    <source>
        <strain evidence="1">AT1</strain>
    </source>
</reference>
<evidence type="ECO:0000313" key="1">
    <source>
        <dbReference type="EMBL" id="KAI8556879.1"/>
    </source>
</evidence>
<accession>A0ACC0NVI2</accession>
<evidence type="ECO:0000313" key="2">
    <source>
        <dbReference type="Proteomes" id="UP001062846"/>
    </source>
</evidence>
<dbReference type="Proteomes" id="UP001062846">
    <property type="component" value="Chromosome 5"/>
</dbReference>
<comment type="caution">
    <text evidence="1">The sequence shown here is derived from an EMBL/GenBank/DDBJ whole genome shotgun (WGS) entry which is preliminary data.</text>
</comment>
<gene>
    <name evidence="1" type="ORF">RHMOL_Rhmol05G0290300</name>
</gene>
<sequence>MHINHHHHHHHHKSPKGNNIQRENVGEREKLYNVGQMEILTVVKLFFSITLVGFAAVFLRLYTALVVEPGRLRSKLRKQGISGPPPSFLLGNIGEIKKARTTTPKEPISSDENFVPPTTHDCATAVFPFFEKWRKLYGQVFVFSLGNTQILHVSQPDMVREITTCTSLDLGKPSYQQKERGALLGQGILTSNGTIWAHQRKILAPELNMEKVKGMMNLITESADTMLDSWKSRIESGGGIADIKIDQDMRSFCRDVISRACFGSNFSKGEEIFKRLAALKEAASKKLWSSGISFMRHIPTKHNRETWALEKDVRTLILQVVKERTQAGYEKDLLQMVLEGARNSDLSQDAIDRFIVDNCKNIYLAGYEPTAIAATWCLMLLAANPEWQERVRAEVVKVCKGQILDSDMVRKMKQLTMVINETLRLYPNHVVSREALVDMKFGNIQVPKGVNLWTVLVTLHTDPEIWGPDALKFKPDRFANGITGACKLPHLYMPFGVGPRVCPGQHLAMVELKVLIALIVSKFSFSLSPKYVHSPALRLLIEPGHGVNLLVKKL</sequence>
<name>A0ACC0NVI2_RHOML</name>
<protein>
    <submittedName>
        <fullName evidence="1">Uncharacterized protein</fullName>
    </submittedName>
</protein>
<proteinExistence type="predicted"/>
<organism evidence="1 2">
    <name type="scientific">Rhododendron molle</name>
    <name type="common">Chinese azalea</name>
    <name type="synonym">Azalea mollis</name>
    <dbReference type="NCBI Taxonomy" id="49168"/>
    <lineage>
        <taxon>Eukaryota</taxon>
        <taxon>Viridiplantae</taxon>
        <taxon>Streptophyta</taxon>
        <taxon>Embryophyta</taxon>
        <taxon>Tracheophyta</taxon>
        <taxon>Spermatophyta</taxon>
        <taxon>Magnoliopsida</taxon>
        <taxon>eudicotyledons</taxon>
        <taxon>Gunneridae</taxon>
        <taxon>Pentapetalae</taxon>
        <taxon>asterids</taxon>
        <taxon>Ericales</taxon>
        <taxon>Ericaceae</taxon>
        <taxon>Ericoideae</taxon>
        <taxon>Rhodoreae</taxon>
        <taxon>Rhododendron</taxon>
    </lineage>
</organism>
<keyword evidence="2" id="KW-1185">Reference proteome</keyword>